<name>A0ABM7T9S6_9CLOT</name>
<dbReference type="EMBL" id="AP024849">
    <property type="protein sequence ID" value="BCZ48719.1"/>
    <property type="molecule type" value="Genomic_DNA"/>
</dbReference>
<proteinExistence type="predicted"/>
<protein>
    <submittedName>
        <fullName evidence="1">Uncharacterized protein</fullName>
    </submittedName>
</protein>
<sequence>MGYMGKIIRYNKKTIEKLCGGFSIDAYLSDITRKHKDIERWRKK</sequence>
<evidence type="ECO:0000313" key="2">
    <source>
        <dbReference type="Proteomes" id="UP000824633"/>
    </source>
</evidence>
<keyword evidence="2" id="KW-1185">Reference proteome</keyword>
<dbReference type="Gene3D" id="3.30.460.40">
    <property type="match status" value="1"/>
</dbReference>
<organism evidence="1 2">
    <name type="scientific">Clostridium gelidum</name>
    <dbReference type="NCBI Taxonomy" id="704125"/>
    <lineage>
        <taxon>Bacteria</taxon>
        <taxon>Bacillati</taxon>
        <taxon>Bacillota</taxon>
        <taxon>Clostridia</taxon>
        <taxon>Eubacteriales</taxon>
        <taxon>Clostridiaceae</taxon>
        <taxon>Clostridium</taxon>
    </lineage>
</organism>
<evidence type="ECO:0000313" key="1">
    <source>
        <dbReference type="EMBL" id="BCZ48719.1"/>
    </source>
</evidence>
<reference evidence="2" key="1">
    <citation type="submission" date="2021-07" db="EMBL/GenBank/DDBJ databases">
        <title>Complete genome sequencing of a Clostridium isolate.</title>
        <authorList>
            <person name="Ueki A."/>
            <person name="Tonouchi A."/>
        </authorList>
    </citation>
    <scope>NUCLEOTIDE SEQUENCE [LARGE SCALE GENOMIC DNA]</scope>
    <source>
        <strain evidence="2">C5S11</strain>
    </source>
</reference>
<accession>A0ABM7T9S6</accession>
<dbReference type="Proteomes" id="UP000824633">
    <property type="component" value="Chromosome"/>
</dbReference>
<gene>
    <name evidence="1" type="ORF">psyc5s11_47860</name>
</gene>